<dbReference type="InterPro" id="IPR050179">
    <property type="entry name" value="Trans_hexapeptide_repeat"/>
</dbReference>
<dbReference type="PANTHER" id="PTHR43300">
    <property type="entry name" value="ACETYLTRANSFERASE"/>
    <property type="match status" value="1"/>
</dbReference>
<keyword evidence="1 5" id="KW-0808">Transferase</keyword>
<dbReference type="CDD" id="cd03360">
    <property type="entry name" value="LbH_AT_putative"/>
    <property type="match status" value="1"/>
</dbReference>
<dbReference type="InterPro" id="IPR041561">
    <property type="entry name" value="PglD_N"/>
</dbReference>
<dbReference type="Proteomes" id="UP000265540">
    <property type="component" value="Unassembled WGS sequence"/>
</dbReference>
<feature type="domain" description="PglD N-terminal" evidence="4">
    <location>
        <begin position="3"/>
        <end position="85"/>
    </location>
</feature>
<evidence type="ECO:0000313" key="5">
    <source>
        <dbReference type="EMBL" id="RJR26632.1"/>
    </source>
</evidence>
<gene>
    <name evidence="5" type="ORF">C4561_04760</name>
</gene>
<dbReference type="SUPFAM" id="SSF51161">
    <property type="entry name" value="Trimeric LpxA-like enzymes"/>
    <property type="match status" value="1"/>
</dbReference>
<reference evidence="5 6" key="1">
    <citation type="journal article" date="2017" name="ISME J.">
        <title>Energy and carbon metabolisms in a deep terrestrial subsurface fluid microbial community.</title>
        <authorList>
            <person name="Momper L."/>
            <person name="Jungbluth S.P."/>
            <person name="Lee M.D."/>
            <person name="Amend J.P."/>
        </authorList>
    </citation>
    <scope>NUCLEOTIDE SEQUENCE [LARGE SCALE GENOMIC DNA]</scope>
    <source>
        <strain evidence="5">SURF_46</strain>
    </source>
</reference>
<evidence type="ECO:0000313" key="6">
    <source>
        <dbReference type="Proteomes" id="UP000265540"/>
    </source>
</evidence>
<dbReference type="Pfam" id="PF14602">
    <property type="entry name" value="Hexapep_2"/>
    <property type="match status" value="1"/>
</dbReference>
<dbReference type="Gene3D" id="3.40.50.20">
    <property type="match status" value="1"/>
</dbReference>
<dbReference type="InterPro" id="IPR001451">
    <property type="entry name" value="Hexapep"/>
</dbReference>
<name>A0A3A4ZBR3_UNCKA</name>
<dbReference type="PROSITE" id="PS00101">
    <property type="entry name" value="HEXAPEP_TRANSFERASES"/>
    <property type="match status" value="1"/>
</dbReference>
<comment type="caution">
    <text evidence="5">The sequence shown here is derived from an EMBL/GenBank/DDBJ whole genome shotgun (WGS) entry which is preliminary data.</text>
</comment>
<keyword evidence="2" id="KW-0677">Repeat</keyword>
<dbReference type="NCBIfam" id="TIGR03570">
    <property type="entry name" value="NeuD_NnaD"/>
    <property type="match status" value="1"/>
</dbReference>
<evidence type="ECO:0000256" key="1">
    <source>
        <dbReference type="ARBA" id="ARBA00022679"/>
    </source>
</evidence>
<dbReference type="InterPro" id="IPR020019">
    <property type="entry name" value="AcTrfase_PglD-like"/>
</dbReference>
<organism evidence="5 6">
    <name type="scientific">candidate division WWE3 bacterium</name>
    <dbReference type="NCBI Taxonomy" id="2053526"/>
    <lineage>
        <taxon>Bacteria</taxon>
        <taxon>Katanobacteria</taxon>
    </lineage>
</organism>
<dbReference type="Gene3D" id="2.160.10.10">
    <property type="entry name" value="Hexapeptide repeat proteins"/>
    <property type="match status" value="2"/>
</dbReference>
<dbReference type="AlphaFoldDB" id="A0A3A4ZBR3"/>
<evidence type="ECO:0000256" key="3">
    <source>
        <dbReference type="PIRSR" id="PIRSR620019-2"/>
    </source>
</evidence>
<feature type="binding site" evidence="3">
    <location>
        <position position="149"/>
    </location>
    <ligand>
        <name>acetyl-CoA</name>
        <dbReference type="ChEBI" id="CHEBI:57288"/>
    </ligand>
</feature>
<dbReference type="GO" id="GO:0016740">
    <property type="term" value="F:transferase activity"/>
    <property type="evidence" value="ECO:0007669"/>
    <property type="project" value="UniProtKB-KW"/>
</dbReference>
<dbReference type="InterPro" id="IPR011004">
    <property type="entry name" value="Trimer_LpxA-like_sf"/>
</dbReference>
<protein>
    <submittedName>
        <fullName evidence="5">Acetyltransferase</fullName>
    </submittedName>
</protein>
<dbReference type="EMBL" id="QZJF01000019">
    <property type="protein sequence ID" value="RJR26632.1"/>
    <property type="molecule type" value="Genomic_DNA"/>
</dbReference>
<dbReference type="Pfam" id="PF00132">
    <property type="entry name" value="Hexapep"/>
    <property type="match status" value="1"/>
</dbReference>
<accession>A0A3A4ZBR3</accession>
<dbReference type="InterPro" id="IPR018357">
    <property type="entry name" value="Hexapep_transf_CS"/>
</dbReference>
<feature type="binding site" evidence="3">
    <location>
        <position position="73"/>
    </location>
    <ligand>
        <name>substrate</name>
    </ligand>
</feature>
<proteinExistence type="predicted"/>
<evidence type="ECO:0000259" key="4">
    <source>
        <dbReference type="Pfam" id="PF17836"/>
    </source>
</evidence>
<dbReference type="Pfam" id="PF17836">
    <property type="entry name" value="PglD_N"/>
    <property type="match status" value="1"/>
</dbReference>
<dbReference type="PANTHER" id="PTHR43300:SF7">
    <property type="entry name" value="UDP-N-ACETYLBACILLOSAMINE N-ACETYLTRANSFERASE"/>
    <property type="match status" value="1"/>
</dbReference>
<evidence type="ECO:0000256" key="2">
    <source>
        <dbReference type="ARBA" id="ARBA00022737"/>
    </source>
</evidence>
<sequence>MEKIVLVGAGGHALSVIDSIKSNGEYEIVGITELGYVVGEKVLGYEVIGNDAILMSVFDSGVKYAFVTVGSIGNTSLRQKLFNMLKDKGFILPVIIDASSNIGSDVCLGEGVYIGKNAVVNVKSTIGDMAIINTGAIIEHGCYIDEFTHIGPGAVICGDVKIGARTHVGANVTVIQGVNIGNNSIIGAGSIVVRDVPSKVIAYGNPCKVVRNNE</sequence>